<dbReference type="InterPro" id="IPR029026">
    <property type="entry name" value="tRNA_m1G_MTases_N"/>
</dbReference>
<gene>
    <name evidence="13" type="ORF">BE221DRAFT_79760</name>
    <name evidence="14" type="ORF">BE221DRAFT_82332</name>
</gene>
<dbReference type="GO" id="GO:0005737">
    <property type="term" value="C:cytoplasm"/>
    <property type="evidence" value="ECO:0007669"/>
    <property type="project" value="UniProtKB-SubCell"/>
</dbReference>
<evidence type="ECO:0000256" key="2">
    <source>
        <dbReference type="ARBA" id="ARBA00005528"/>
    </source>
</evidence>
<evidence type="ECO:0000256" key="7">
    <source>
        <dbReference type="ARBA" id="ARBA00022679"/>
    </source>
</evidence>
<evidence type="ECO:0000313" key="13">
    <source>
        <dbReference type="EMBL" id="OUS43925.1"/>
    </source>
</evidence>
<proteinExistence type="inferred from homology"/>
<name>A0A1Y5IAA5_OSTTA</name>
<evidence type="ECO:0000256" key="11">
    <source>
        <dbReference type="SAM" id="MobiDB-lite"/>
    </source>
</evidence>
<dbReference type="EC" id="2.1.1.193" evidence="3"/>
<evidence type="ECO:0000256" key="1">
    <source>
        <dbReference type="ARBA" id="ARBA00004496"/>
    </source>
</evidence>
<dbReference type="EMBL" id="KZ155775">
    <property type="protein sequence ID" value="OUS48215.1"/>
    <property type="molecule type" value="Genomic_DNA"/>
</dbReference>
<reference evidence="13" key="1">
    <citation type="submission" date="2017-04" db="EMBL/GenBank/DDBJ databases">
        <title>Population genomics of picophytoplankton unveils novel chromosome hypervariability.</title>
        <authorList>
            <consortium name="DOE Joint Genome Institute"/>
            <person name="Blanc-Mathieu R."/>
            <person name="Krasovec M."/>
            <person name="Hebrard M."/>
            <person name="Yau S."/>
            <person name="Desgranges E."/>
            <person name="Martin J."/>
            <person name="Schackwitz W."/>
            <person name="Kuo A."/>
            <person name="Salin G."/>
            <person name="Donnadieu C."/>
            <person name="Desdevises Y."/>
            <person name="Sanchez-Ferandin S."/>
            <person name="Moreau H."/>
            <person name="Rivals E."/>
            <person name="Grigoriev I.V."/>
            <person name="Grimsley N."/>
            <person name="Eyre-Walker A."/>
            <person name="Piganeau G."/>
        </authorList>
    </citation>
    <scope>NUCLEOTIDE SEQUENCE [LARGE SCALE GENOMIC DNA]</scope>
    <source>
        <strain evidence="13">RCC 1115</strain>
    </source>
</reference>
<evidence type="ECO:0000259" key="12">
    <source>
        <dbReference type="Pfam" id="PF04452"/>
    </source>
</evidence>
<organism evidence="13">
    <name type="scientific">Ostreococcus tauri</name>
    <name type="common">Marine green alga</name>
    <dbReference type="NCBI Taxonomy" id="70448"/>
    <lineage>
        <taxon>Eukaryota</taxon>
        <taxon>Viridiplantae</taxon>
        <taxon>Chlorophyta</taxon>
        <taxon>Mamiellophyceae</taxon>
        <taxon>Mamiellales</taxon>
        <taxon>Bathycoccaceae</taxon>
        <taxon>Ostreococcus</taxon>
    </lineage>
</organism>
<dbReference type="InterPro" id="IPR006700">
    <property type="entry name" value="RsmE"/>
</dbReference>
<feature type="compositionally biased region" description="Low complexity" evidence="11">
    <location>
        <begin position="67"/>
        <end position="82"/>
    </location>
</feature>
<feature type="region of interest" description="Disordered" evidence="11">
    <location>
        <begin position="39"/>
        <end position="118"/>
    </location>
</feature>
<comment type="catalytic activity">
    <reaction evidence="10">
        <text>uridine(1498) in 16S rRNA + S-adenosyl-L-methionine = N(3)-methyluridine(1498) in 16S rRNA + S-adenosyl-L-homocysteine + H(+)</text>
        <dbReference type="Rhea" id="RHEA:42920"/>
        <dbReference type="Rhea" id="RHEA-COMP:10283"/>
        <dbReference type="Rhea" id="RHEA-COMP:10284"/>
        <dbReference type="ChEBI" id="CHEBI:15378"/>
        <dbReference type="ChEBI" id="CHEBI:57856"/>
        <dbReference type="ChEBI" id="CHEBI:59789"/>
        <dbReference type="ChEBI" id="CHEBI:65315"/>
        <dbReference type="ChEBI" id="CHEBI:74502"/>
        <dbReference type="EC" id="2.1.1.193"/>
    </reaction>
</comment>
<evidence type="ECO:0000256" key="8">
    <source>
        <dbReference type="ARBA" id="ARBA00022691"/>
    </source>
</evidence>
<dbReference type="EMBL" id="KZ155826">
    <property type="protein sequence ID" value="OUS43925.1"/>
    <property type="molecule type" value="Genomic_DNA"/>
</dbReference>
<accession>A0A1Y5IAA5</accession>
<keyword evidence="8" id="KW-0949">S-adenosyl-L-methionine</keyword>
<evidence type="ECO:0000256" key="5">
    <source>
        <dbReference type="ARBA" id="ARBA00022552"/>
    </source>
</evidence>
<evidence type="ECO:0000313" key="14">
    <source>
        <dbReference type="EMBL" id="OUS48215.1"/>
    </source>
</evidence>
<evidence type="ECO:0000256" key="3">
    <source>
        <dbReference type="ARBA" id="ARBA00012328"/>
    </source>
</evidence>
<feature type="compositionally biased region" description="Basic and acidic residues" evidence="11">
    <location>
        <begin position="54"/>
        <end position="63"/>
    </location>
</feature>
<evidence type="ECO:0000256" key="6">
    <source>
        <dbReference type="ARBA" id="ARBA00022603"/>
    </source>
</evidence>
<dbReference type="Gene3D" id="3.40.1280.10">
    <property type="match status" value="1"/>
</dbReference>
<dbReference type="eggNOG" id="ENOG502S21E">
    <property type="taxonomic scope" value="Eukaryota"/>
</dbReference>
<dbReference type="Proteomes" id="UP000195557">
    <property type="component" value="Unassembled WGS sequence"/>
</dbReference>
<sequence length="426" mass="46231">MRHDESVPSLQHTSLPHRGMRLRKPLRRHVHAQIVSVPQRALVLRGNQPPRPRVSRDPSERPRGRSRAYASSTPSHSSSRARYVATEHVPPATSTTKCRVTAGAGGSGSGCKRSAATRRPVDDAAQCASRDAESAMASENGARALQSVLFGLARARNRILFRADEVDGDEARVAGLDARARHAREVLGASVGSTIRAGVIDEGRCSGTIIADDGDDGEFIVALSAREGSTRAPRVDLLLATPRPKVLRRMWAPLAAMGVGRVFLANASKVERYYFDSKALERETIREEILRGLEQAGDYIVPQIGVAKRLPPIIDRLAGKLEGNDMTNGFEWLLGGDRAWTLDVDVLLLAHPGESRTSVADALAGVDENSRVLIAIGPEGGWTEYELDMLEHAGFRKIALGTRTLTTDVACISLISAVRERLQAWE</sequence>
<comment type="similarity">
    <text evidence="2">Belongs to the RNA methyltransferase RsmE family.</text>
</comment>
<protein>
    <recommendedName>
        <fullName evidence="3">16S rRNA (uracil(1498)-N(3))-methyltransferase</fullName>
        <ecNumber evidence="3">2.1.1.193</ecNumber>
    </recommendedName>
</protein>
<dbReference type="SUPFAM" id="SSF75217">
    <property type="entry name" value="alpha/beta knot"/>
    <property type="match status" value="1"/>
</dbReference>
<dbReference type="InterPro" id="IPR046886">
    <property type="entry name" value="RsmE_MTase_dom"/>
</dbReference>
<dbReference type="Pfam" id="PF04452">
    <property type="entry name" value="Methyltrans_RNA"/>
    <property type="match status" value="1"/>
</dbReference>
<keyword evidence="7 13" id="KW-0808">Transferase</keyword>
<keyword evidence="4" id="KW-0963">Cytoplasm</keyword>
<evidence type="ECO:0000256" key="9">
    <source>
        <dbReference type="ARBA" id="ARBA00025699"/>
    </source>
</evidence>
<keyword evidence="5" id="KW-0698">rRNA processing</keyword>
<evidence type="ECO:0000256" key="4">
    <source>
        <dbReference type="ARBA" id="ARBA00022490"/>
    </source>
</evidence>
<dbReference type="CDD" id="cd18084">
    <property type="entry name" value="RsmE-like"/>
    <property type="match status" value="1"/>
</dbReference>
<dbReference type="NCBIfam" id="TIGR00046">
    <property type="entry name" value="RsmE family RNA methyltransferase"/>
    <property type="match status" value="1"/>
</dbReference>
<dbReference type="InterPro" id="IPR029028">
    <property type="entry name" value="Alpha/beta_knot_MTases"/>
</dbReference>
<feature type="domain" description="Ribosomal RNA small subunit methyltransferase E methyltransferase" evidence="12">
    <location>
        <begin position="233"/>
        <end position="418"/>
    </location>
</feature>
<dbReference type="PANTHER" id="PTHR30027:SF3">
    <property type="entry name" value="16S RRNA (URACIL(1498)-N(3))-METHYLTRANSFERASE"/>
    <property type="match status" value="1"/>
</dbReference>
<comment type="function">
    <text evidence="9">Specifically methylates the N3 position of the uracil ring of uridine 1498 (m3U1498) in 16S rRNA. Acts on the fully assembled 30S ribosomal subunit.</text>
</comment>
<evidence type="ECO:0000256" key="10">
    <source>
        <dbReference type="ARBA" id="ARBA00047944"/>
    </source>
</evidence>
<dbReference type="AlphaFoldDB" id="A0A1Y5IAA5"/>
<dbReference type="GO" id="GO:0070475">
    <property type="term" value="P:rRNA base methylation"/>
    <property type="evidence" value="ECO:0007669"/>
    <property type="project" value="TreeGrafter"/>
</dbReference>
<keyword evidence="6 13" id="KW-0489">Methyltransferase</keyword>
<dbReference type="PANTHER" id="PTHR30027">
    <property type="entry name" value="RIBOSOMAL RNA SMALL SUBUNIT METHYLTRANSFERASE E"/>
    <property type="match status" value="1"/>
</dbReference>
<comment type="subcellular location">
    <subcellularLocation>
        <location evidence="1">Cytoplasm</location>
    </subcellularLocation>
</comment>
<dbReference type="GO" id="GO:0070042">
    <property type="term" value="F:rRNA (uridine-N3-)-methyltransferase activity"/>
    <property type="evidence" value="ECO:0007669"/>
    <property type="project" value="TreeGrafter"/>
</dbReference>